<protein>
    <submittedName>
        <fullName evidence="1">Uncharacterized protein</fullName>
    </submittedName>
</protein>
<accession>W6ZPL7</accession>
<keyword evidence="2" id="KW-1185">Reference proteome</keyword>
<reference evidence="1 2" key="1">
    <citation type="journal article" date="2013" name="PLoS Genet.">
        <title>Comparative genome structure, secondary metabolite, and effector coding capacity across Cochliobolus pathogens.</title>
        <authorList>
            <person name="Condon B.J."/>
            <person name="Leng Y."/>
            <person name="Wu D."/>
            <person name="Bushley K.E."/>
            <person name="Ohm R.A."/>
            <person name="Otillar R."/>
            <person name="Martin J."/>
            <person name="Schackwitz W."/>
            <person name="Grimwood J."/>
            <person name="MohdZainudin N."/>
            <person name="Xue C."/>
            <person name="Wang R."/>
            <person name="Manning V.A."/>
            <person name="Dhillon B."/>
            <person name="Tu Z.J."/>
            <person name="Steffenson B.J."/>
            <person name="Salamov A."/>
            <person name="Sun H."/>
            <person name="Lowry S."/>
            <person name="LaButti K."/>
            <person name="Han J."/>
            <person name="Copeland A."/>
            <person name="Lindquist E."/>
            <person name="Barry K."/>
            <person name="Schmutz J."/>
            <person name="Baker S.E."/>
            <person name="Ciuffetti L.M."/>
            <person name="Grigoriev I.V."/>
            <person name="Zhong S."/>
            <person name="Turgeon B.G."/>
        </authorList>
    </citation>
    <scope>NUCLEOTIDE SEQUENCE [LARGE SCALE GENOMIC DNA]</scope>
    <source>
        <strain evidence="1 2">ATCC 44560</strain>
    </source>
</reference>
<name>W6ZPL7_COCMI</name>
<dbReference type="GeneID" id="19128622"/>
<dbReference type="RefSeq" id="XP_007687950.1">
    <property type="nucleotide sequence ID" value="XM_007689760.1"/>
</dbReference>
<dbReference type="OrthoDB" id="10421478at2759"/>
<sequence length="58" mass="6662">SFFQSYSELGCLVLRVVLHPLFLLGTNQCSHSNTCTVYVVFFFLFKIAQHLLCSSCWL</sequence>
<evidence type="ECO:0000313" key="1">
    <source>
        <dbReference type="EMBL" id="EUC45556.1"/>
    </source>
</evidence>
<feature type="non-terminal residue" evidence="1">
    <location>
        <position position="1"/>
    </location>
</feature>
<gene>
    <name evidence="1" type="ORF">COCMIDRAFT_95276</name>
</gene>
<dbReference type="KEGG" id="bor:COCMIDRAFT_95276"/>
<proteinExistence type="predicted"/>
<dbReference type="HOGENOM" id="CLU_2984403_0_0_1"/>
<organism evidence="1 2">
    <name type="scientific">Bipolaris oryzae ATCC 44560</name>
    <dbReference type="NCBI Taxonomy" id="930090"/>
    <lineage>
        <taxon>Eukaryota</taxon>
        <taxon>Fungi</taxon>
        <taxon>Dikarya</taxon>
        <taxon>Ascomycota</taxon>
        <taxon>Pezizomycotina</taxon>
        <taxon>Dothideomycetes</taxon>
        <taxon>Pleosporomycetidae</taxon>
        <taxon>Pleosporales</taxon>
        <taxon>Pleosporineae</taxon>
        <taxon>Pleosporaceae</taxon>
        <taxon>Bipolaris</taxon>
    </lineage>
</organism>
<dbReference type="AlphaFoldDB" id="W6ZPL7"/>
<evidence type="ECO:0000313" key="2">
    <source>
        <dbReference type="Proteomes" id="UP000054032"/>
    </source>
</evidence>
<dbReference type="EMBL" id="KI963982">
    <property type="protein sequence ID" value="EUC45556.1"/>
    <property type="molecule type" value="Genomic_DNA"/>
</dbReference>
<dbReference type="Proteomes" id="UP000054032">
    <property type="component" value="Unassembled WGS sequence"/>
</dbReference>